<keyword evidence="14" id="KW-1185">Reference proteome</keyword>
<evidence type="ECO:0000256" key="1">
    <source>
        <dbReference type="ARBA" id="ARBA00007164"/>
    </source>
</evidence>
<keyword evidence="3" id="KW-0378">Hydrolase</keyword>
<evidence type="ECO:0000256" key="4">
    <source>
        <dbReference type="ARBA" id="ARBA00022960"/>
    </source>
</evidence>
<dbReference type="GO" id="GO:0009252">
    <property type="term" value="P:peptidoglycan biosynthetic process"/>
    <property type="evidence" value="ECO:0007669"/>
    <property type="project" value="UniProtKB-KW"/>
</dbReference>
<dbReference type="EMBL" id="JAEAGR010000015">
    <property type="protein sequence ID" value="MBH1941947.1"/>
    <property type="molecule type" value="Genomic_DNA"/>
</dbReference>
<evidence type="ECO:0000256" key="9">
    <source>
        <dbReference type="RuleBase" id="RU004016"/>
    </source>
</evidence>
<evidence type="ECO:0000256" key="11">
    <source>
        <dbReference type="SAM" id="SignalP"/>
    </source>
</evidence>
<reference evidence="13" key="1">
    <citation type="submission" date="2020-12" db="EMBL/GenBank/DDBJ databases">
        <title>M. sibirica DSM 26468T genome.</title>
        <authorList>
            <person name="Thieme N."/>
            <person name="Rettenmaier R."/>
            <person name="Zverlov V."/>
            <person name="Liebl W."/>
        </authorList>
    </citation>
    <scope>NUCLEOTIDE SEQUENCE</scope>
    <source>
        <strain evidence="13">DSM 26468</strain>
    </source>
</reference>
<dbReference type="GO" id="GO:0071555">
    <property type="term" value="P:cell wall organization"/>
    <property type="evidence" value="ECO:0007669"/>
    <property type="project" value="UniProtKB-KW"/>
</dbReference>
<dbReference type="GO" id="GO:0009002">
    <property type="term" value="F:serine-type D-Ala-D-Ala carboxypeptidase activity"/>
    <property type="evidence" value="ECO:0007669"/>
    <property type="project" value="InterPro"/>
</dbReference>
<keyword evidence="13" id="KW-0121">Carboxypeptidase</keyword>
<evidence type="ECO:0000256" key="5">
    <source>
        <dbReference type="ARBA" id="ARBA00022984"/>
    </source>
</evidence>
<keyword evidence="5" id="KW-0573">Peptidoglycan synthesis</keyword>
<evidence type="ECO:0000256" key="2">
    <source>
        <dbReference type="ARBA" id="ARBA00022729"/>
    </source>
</evidence>
<dbReference type="RefSeq" id="WP_197662191.1">
    <property type="nucleotide sequence ID" value="NZ_JAEAGR010000015.1"/>
</dbReference>
<dbReference type="PANTHER" id="PTHR21581">
    <property type="entry name" value="D-ALANYL-D-ALANINE CARBOXYPEPTIDASE"/>
    <property type="match status" value="1"/>
</dbReference>
<keyword evidence="4" id="KW-0133">Cell shape</keyword>
<feature type="active site" description="Acyl-ester intermediate" evidence="7">
    <location>
        <position position="71"/>
    </location>
</feature>
<evidence type="ECO:0000313" key="13">
    <source>
        <dbReference type="EMBL" id="MBH1941947.1"/>
    </source>
</evidence>
<feature type="signal peptide" evidence="11">
    <location>
        <begin position="1"/>
        <end position="27"/>
    </location>
</feature>
<dbReference type="AlphaFoldDB" id="A0A8J7HDE4"/>
<feature type="chain" id="PRO_5035287939" evidence="11">
    <location>
        <begin position="28"/>
        <end position="467"/>
    </location>
</feature>
<evidence type="ECO:0000256" key="7">
    <source>
        <dbReference type="PIRSR" id="PIRSR618044-1"/>
    </source>
</evidence>
<dbReference type="InterPro" id="IPR018044">
    <property type="entry name" value="Peptidase_S11"/>
</dbReference>
<sequence>MLKPKQRISFICLLIFLSSYIVKPVSASNITNEVVWPNGPNVYAEAAIVMEASTGLILYEKNIHQTYYPASITKIMTALIALENSSLGEVVTFSRDAIFEVELDSSRIGIDVGEQLTMQQCLYAILLASANEVTYAIAEHVAGSIPAFAEMMNEKAESLGCKNTNFTNPHGLPDSEHITTAYDMALITREAMKNETFRKITGTRTYQIPPTNIQPETRYLRNHHRFILKQDYTYDGAIGGKTGYTSKARYTLASVAKRGDLELITVVLKDDSFAHQYTDTQKLFDYGFDNFSIYSIADLENTNVVHESPFFTRYNHLLNKSDDTISTDEKGYLILPNTASFEDAKKEVSFYPAAKERENDTIIGTISYSYHNKYVGGADIILKNKEFPSLFHRTPNPGIAPIVPEDPKEKPGGSMRPVIIGIIVGIFVLTIGLYFVLVERPRLKRRSAYYKKRANRKLYRDNDYLDL</sequence>
<feature type="active site" evidence="7">
    <location>
        <position position="129"/>
    </location>
</feature>
<keyword evidence="13" id="KW-0645">Protease</keyword>
<accession>A0A8J7HDE4</accession>
<dbReference type="PRINTS" id="PR00725">
    <property type="entry name" value="DADACBPTASE1"/>
</dbReference>
<feature type="domain" description="Peptidase S11 D-alanyl-D-alanine carboxypeptidase A N-terminal" evidence="12">
    <location>
        <begin position="39"/>
        <end position="271"/>
    </location>
</feature>
<comment type="similarity">
    <text evidence="1 9">Belongs to the peptidase S11 family.</text>
</comment>
<evidence type="ECO:0000313" key="14">
    <source>
        <dbReference type="Proteomes" id="UP000623269"/>
    </source>
</evidence>
<feature type="active site" description="Proton acceptor" evidence="7">
    <location>
        <position position="74"/>
    </location>
</feature>
<evidence type="ECO:0000259" key="12">
    <source>
        <dbReference type="Pfam" id="PF00768"/>
    </source>
</evidence>
<protein>
    <submittedName>
        <fullName evidence="13">D-alanyl-D-alanine carboxypeptidase</fullName>
    </submittedName>
</protein>
<evidence type="ECO:0000256" key="6">
    <source>
        <dbReference type="ARBA" id="ARBA00023316"/>
    </source>
</evidence>
<comment type="caution">
    <text evidence="13">The sequence shown here is derived from an EMBL/GenBank/DDBJ whole genome shotgun (WGS) entry which is preliminary data.</text>
</comment>
<keyword evidence="6" id="KW-0961">Cell wall biogenesis/degradation</keyword>
<keyword evidence="10" id="KW-0472">Membrane</keyword>
<evidence type="ECO:0000256" key="3">
    <source>
        <dbReference type="ARBA" id="ARBA00022801"/>
    </source>
</evidence>
<dbReference type="Proteomes" id="UP000623269">
    <property type="component" value="Unassembled WGS sequence"/>
</dbReference>
<evidence type="ECO:0000256" key="8">
    <source>
        <dbReference type="PIRSR" id="PIRSR618044-2"/>
    </source>
</evidence>
<keyword evidence="2 11" id="KW-0732">Signal</keyword>
<dbReference type="Pfam" id="PF00768">
    <property type="entry name" value="Peptidase_S11"/>
    <property type="match status" value="1"/>
</dbReference>
<keyword evidence="10" id="KW-1133">Transmembrane helix</keyword>
<evidence type="ECO:0000256" key="10">
    <source>
        <dbReference type="SAM" id="Phobius"/>
    </source>
</evidence>
<feature type="binding site" evidence="8">
    <location>
        <position position="241"/>
    </location>
    <ligand>
        <name>substrate</name>
    </ligand>
</feature>
<dbReference type="PANTHER" id="PTHR21581:SF33">
    <property type="entry name" value="D-ALANYL-D-ALANINE CARBOXYPEPTIDASE DACB"/>
    <property type="match status" value="1"/>
</dbReference>
<proteinExistence type="inferred from homology"/>
<organism evidence="13 14">
    <name type="scientific">Mobilitalea sibirica</name>
    <dbReference type="NCBI Taxonomy" id="1462919"/>
    <lineage>
        <taxon>Bacteria</taxon>
        <taxon>Bacillati</taxon>
        <taxon>Bacillota</taxon>
        <taxon>Clostridia</taxon>
        <taxon>Lachnospirales</taxon>
        <taxon>Lachnospiraceae</taxon>
        <taxon>Mobilitalea</taxon>
    </lineage>
</organism>
<name>A0A8J7HDE4_9FIRM</name>
<dbReference type="SUPFAM" id="SSF56601">
    <property type="entry name" value="beta-lactamase/transpeptidase-like"/>
    <property type="match status" value="1"/>
</dbReference>
<dbReference type="GO" id="GO:0008360">
    <property type="term" value="P:regulation of cell shape"/>
    <property type="evidence" value="ECO:0007669"/>
    <property type="project" value="UniProtKB-KW"/>
</dbReference>
<dbReference type="InterPro" id="IPR012338">
    <property type="entry name" value="Beta-lactam/transpept-like"/>
</dbReference>
<keyword evidence="10" id="KW-0812">Transmembrane</keyword>
<dbReference type="Gene3D" id="3.40.710.10">
    <property type="entry name" value="DD-peptidase/beta-lactamase superfamily"/>
    <property type="match status" value="1"/>
</dbReference>
<feature type="transmembrane region" description="Helical" evidence="10">
    <location>
        <begin position="418"/>
        <end position="437"/>
    </location>
</feature>
<dbReference type="GO" id="GO:0006508">
    <property type="term" value="P:proteolysis"/>
    <property type="evidence" value="ECO:0007669"/>
    <property type="project" value="InterPro"/>
</dbReference>
<gene>
    <name evidence="13" type="ORF">I5677_13680</name>
</gene>
<dbReference type="InterPro" id="IPR001967">
    <property type="entry name" value="Peptidase_S11_N"/>
</dbReference>